<dbReference type="Pfam" id="PF20256">
    <property type="entry name" value="MoCoBD_2"/>
    <property type="match status" value="1"/>
</dbReference>
<dbReference type="InterPro" id="IPR046867">
    <property type="entry name" value="AldOxase/xan_DH_MoCoBD2"/>
</dbReference>
<accession>A0ABQ2IV92</accession>
<keyword evidence="3" id="KW-1185">Reference proteome</keyword>
<dbReference type="RefSeq" id="WP_189160518.1">
    <property type="nucleotide sequence ID" value="NZ_BMNC01000028.1"/>
</dbReference>
<evidence type="ECO:0000313" key="2">
    <source>
        <dbReference type="EMBL" id="GGN28616.1"/>
    </source>
</evidence>
<dbReference type="Proteomes" id="UP000597656">
    <property type="component" value="Unassembled WGS sequence"/>
</dbReference>
<name>A0ABQ2IV92_9PSEU</name>
<dbReference type="InterPro" id="IPR052516">
    <property type="entry name" value="N-heterocyclic_Hydroxylase"/>
</dbReference>
<dbReference type="EMBL" id="BMNC01000028">
    <property type="protein sequence ID" value="GGN28616.1"/>
    <property type="molecule type" value="Genomic_DNA"/>
</dbReference>
<dbReference type="PANTHER" id="PTHR47495:SF2">
    <property type="entry name" value="ALDEHYDE DEHYDROGENASE"/>
    <property type="match status" value="1"/>
</dbReference>
<evidence type="ECO:0000313" key="3">
    <source>
        <dbReference type="Proteomes" id="UP000597656"/>
    </source>
</evidence>
<proteinExistence type="predicted"/>
<dbReference type="SUPFAM" id="SSF56003">
    <property type="entry name" value="Molybdenum cofactor-binding domain"/>
    <property type="match status" value="1"/>
</dbReference>
<reference evidence="3" key="1">
    <citation type="journal article" date="2019" name="Int. J. Syst. Evol. Microbiol.">
        <title>The Global Catalogue of Microorganisms (GCM) 10K type strain sequencing project: providing services to taxonomists for standard genome sequencing and annotation.</title>
        <authorList>
            <consortium name="The Broad Institute Genomics Platform"/>
            <consortium name="The Broad Institute Genome Sequencing Center for Infectious Disease"/>
            <person name="Wu L."/>
            <person name="Ma J."/>
        </authorList>
    </citation>
    <scope>NUCLEOTIDE SEQUENCE [LARGE SCALE GENOMIC DNA]</scope>
    <source>
        <strain evidence="3">CGMCC 4.7319</strain>
    </source>
</reference>
<comment type="caution">
    <text evidence="2">The sequence shown here is derived from an EMBL/GenBank/DDBJ whole genome shotgun (WGS) entry which is preliminary data.</text>
</comment>
<organism evidence="2 3">
    <name type="scientific">Lentzea pudingi</name>
    <dbReference type="NCBI Taxonomy" id="1789439"/>
    <lineage>
        <taxon>Bacteria</taxon>
        <taxon>Bacillati</taxon>
        <taxon>Actinomycetota</taxon>
        <taxon>Actinomycetes</taxon>
        <taxon>Pseudonocardiales</taxon>
        <taxon>Pseudonocardiaceae</taxon>
        <taxon>Lentzea</taxon>
    </lineage>
</organism>
<dbReference type="PANTHER" id="PTHR47495">
    <property type="entry name" value="ALDEHYDE DEHYDROGENASE"/>
    <property type="match status" value="1"/>
</dbReference>
<evidence type="ECO:0000259" key="1">
    <source>
        <dbReference type="Pfam" id="PF20256"/>
    </source>
</evidence>
<gene>
    <name evidence="2" type="ORF">GCM10011609_84890</name>
</gene>
<feature type="domain" description="Aldehyde oxidase/xanthine dehydrogenase second molybdopterin binding" evidence="1">
    <location>
        <begin position="31"/>
        <end position="123"/>
    </location>
</feature>
<dbReference type="InterPro" id="IPR037165">
    <property type="entry name" value="AldOxase/xan_DH_Mopterin-bd_sf"/>
</dbReference>
<protein>
    <recommendedName>
        <fullName evidence="1">Aldehyde oxidase/xanthine dehydrogenase second molybdopterin binding domain-containing protein</fullName>
    </recommendedName>
</protein>
<dbReference type="Gene3D" id="3.30.365.10">
    <property type="entry name" value="Aldehyde oxidase/xanthine dehydrogenase, molybdopterin binding domain"/>
    <property type="match status" value="1"/>
</dbReference>
<sequence>MLVVEERYLPPNLPTELAKATIDKHAMNFTGPIGPEHVSFSYGANFAEVRVDPLTRRIRLGRMVGVFAVGKVINPRLTRSLLMGGMIWGAGHALLEKTVMDRGRARFVNTDLAGYHIATNADIAEVVVETVDERDDKVNPLGAKGGVGEMGIVGMPAAIANAVHHATGVRVRRAPILIDDLLTAPELPVERWPGIA</sequence>